<name>A0ACC2TMF2_9FUNG</name>
<organism evidence="1 2">
    <name type="scientific">Entomophthora muscae</name>
    <dbReference type="NCBI Taxonomy" id="34485"/>
    <lineage>
        <taxon>Eukaryota</taxon>
        <taxon>Fungi</taxon>
        <taxon>Fungi incertae sedis</taxon>
        <taxon>Zoopagomycota</taxon>
        <taxon>Entomophthoromycotina</taxon>
        <taxon>Entomophthoromycetes</taxon>
        <taxon>Entomophthorales</taxon>
        <taxon>Entomophthoraceae</taxon>
        <taxon>Entomophthora</taxon>
    </lineage>
</organism>
<gene>
    <name evidence="1" type="ORF">DSO57_1036271</name>
</gene>
<protein>
    <submittedName>
        <fullName evidence="1">Uncharacterized protein</fullName>
    </submittedName>
</protein>
<dbReference type="EMBL" id="QTSX02002473">
    <property type="protein sequence ID" value="KAJ9075422.1"/>
    <property type="molecule type" value="Genomic_DNA"/>
</dbReference>
<accession>A0ACC2TMF2</accession>
<keyword evidence="2" id="KW-1185">Reference proteome</keyword>
<comment type="caution">
    <text evidence="1">The sequence shown here is derived from an EMBL/GenBank/DDBJ whole genome shotgun (WGS) entry which is preliminary data.</text>
</comment>
<evidence type="ECO:0000313" key="1">
    <source>
        <dbReference type="EMBL" id="KAJ9075422.1"/>
    </source>
</evidence>
<evidence type="ECO:0000313" key="2">
    <source>
        <dbReference type="Proteomes" id="UP001165960"/>
    </source>
</evidence>
<reference evidence="1" key="1">
    <citation type="submission" date="2022-04" db="EMBL/GenBank/DDBJ databases">
        <title>Genome of the entomopathogenic fungus Entomophthora muscae.</title>
        <authorList>
            <person name="Elya C."/>
            <person name="Lovett B.R."/>
            <person name="Lee E."/>
            <person name="Macias A.M."/>
            <person name="Hajek A.E."/>
            <person name="De Bivort B.L."/>
            <person name="Kasson M.T."/>
            <person name="De Fine Licht H.H."/>
            <person name="Stajich J.E."/>
        </authorList>
    </citation>
    <scope>NUCLEOTIDE SEQUENCE</scope>
    <source>
        <strain evidence="1">Berkeley</strain>
    </source>
</reference>
<sequence length="649" mass="71742">MMHLWLLFGLAVFAQDLQVVEIKSGKNECKNFRSSEVRTHEAMIRCLDMVKLNNARRNSTLDTLRSVVSFYVFDDLTRNPNNAYPTPANQRWDLSPVDLDEELQALYTKKFDSERKFHQEVAQVLRKPLDGHLTYTPSCFSSIKFFLPLALQPAYDNGMSVTTIPGTMFGGKLIEYTQNQLGIDLSKYFGARVVAIDGKDPIKALSEMAKAQIGVAKDPSTRLNMMFLSPVVVGGSPNVVWGGFAAPPNTPTNPWVELTFQDKTTIRLPYLTTHKLGFSNAKDFFTSRCLESSYISAQSEPEDELNINLDSLFQTSLLNTNEGSASDLLGFLPPYSGVRQVTSNSWVTTFLLADNKTGVVTYPSNKANTVPELNEFLKTFHSGLQELKEMGADQLIVDVSHNTGGPICASLMLIDYFAGSDAPVYTTNMRANQLASSLALKAANSEPGYRVWGPSSWMVDQKSTYSSMTWMVPPSSVTRDSQYFSSPIIDRCPASPIKSSPFPLSKTALVSNGLCLSSCSTLADGLIQAGVKAHSTDGLVDIPPSPHNMQGGQLYTYEKLYKDILHFNLENHPKAPSGPLPLNALLGFTLREMYVQKPSPLTTPAAISLQDSTTPMEFLSSTANYHHYSPLTTSIRPLDHFWNIVATYF</sequence>
<dbReference type="Proteomes" id="UP001165960">
    <property type="component" value="Unassembled WGS sequence"/>
</dbReference>
<proteinExistence type="predicted"/>